<dbReference type="AlphaFoldDB" id="A0A8T0HNP4"/>
<dbReference type="Proteomes" id="UP000822688">
    <property type="component" value="Chromosome V"/>
</dbReference>
<proteinExistence type="predicted"/>
<keyword evidence="2" id="KW-1185">Reference proteome</keyword>
<accession>A0A8T0HNP4</accession>
<evidence type="ECO:0000313" key="1">
    <source>
        <dbReference type="EMBL" id="KAG0572421.1"/>
    </source>
</evidence>
<protein>
    <submittedName>
        <fullName evidence="1">Uncharacterized protein</fullName>
    </submittedName>
</protein>
<evidence type="ECO:0000313" key="2">
    <source>
        <dbReference type="Proteomes" id="UP000822688"/>
    </source>
</evidence>
<sequence>MSRVLFGGCSEEGAMSSVQALMRGIKITQVGCPENPLFRPDIITIIHTGRISVGYQLENLDQGKLDTNWKTLT</sequence>
<reference evidence="1" key="1">
    <citation type="submission" date="2020-06" db="EMBL/GenBank/DDBJ databases">
        <title>WGS assembly of Ceratodon purpureus strain R40.</title>
        <authorList>
            <person name="Carey S.B."/>
            <person name="Jenkins J."/>
            <person name="Shu S."/>
            <person name="Lovell J.T."/>
            <person name="Sreedasyam A."/>
            <person name="Maumus F."/>
            <person name="Tiley G.P."/>
            <person name="Fernandez-Pozo N."/>
            <person name="Barry K."/>
            <person name="Chen C."/>
            <person name="Wang M."/>
            <person name="Lipzen A."/>
            <person name="Daum C."/>
            <person name="Saski C.A."/>
            <person name="Payton A.C."/>
            <person name="Mcbreen J.C."/>
            <person name="Conrad R.E."/>
            <person name="Kollar L.M."/>
            <person name="Olsson S."/>
            <person name="Huttunen S."/>
            <person name="Landis J.B."/>
            <person name="Wickett N.J."/>
            <person name="Johnson M.G."/>
            <person name="Rensing S.A."/>
            <person name="Grimwood J."/>
            <person name="Schmutz J."/>
            <person name="Mcdaniel S.F."/>
        </authorList>
    </citation>
    <scope>NUCLEOTIDE SEQUENCE</scope>
    <source>
        <strain evidence="1">R40</strain>
    </source>
</reference>
<comment type="caution">
    <text evidence="1">The sequence shown here is derived from an EMBL/GenBank/DDBJ whole genome shotgun (WGS) entry which is preliminary data.</text>
</comment>
<dbReference type="EMBL" id="CM026426">
    <property type="protein sequence ID" value="KAG0572421.1"/>
    <property type="molecule type" value="Genomic_DNA"/>
</dbReference>
<name>A0A8T0HNP4_CERPU</name>
<feature type="non-terminal residue" evidence="1">
    <location>
        <position position="73"/>
    </location>
</feature>
<gene>
    <name evidence="1" type="ORF">KC19_VG093800</name>
</gene>
<organism evidence="1 2">
    <name type="scientific">Ceratodon purpureus</name>
    <name type="common">Fire moss</name>
    <name type="synonym">Dicranum purpureum</name>
    <dbReference type="NCBI Taxonomy" id="3225"/>
    <lineage>
        <taxon>Eukaryota</taxon>
        <taxon>Viridiplantae</taxon>
        <taxon>Streptophyta</taxon>
        <taxon>Embryophyta</taxon>
        <taxon>Bryophyta</taxon>
        <taxon>Bryophytina</taxon>
        <taxon>Bryopsida</taxon>
        <taxon>Dicranidae</taxon>
        <taxon>Pseudoditrichales</taxon>
        <taxon>Ditrichaceae</taxon>
        <taxon>Ceratodon</taxon>
    </lineage>
</organism>